<dbReference type="PROSITE" id="PS00217">
    <property type="entry name" value="SUGAR_TRANSPORT_2"/>
    <property type="match status" value="1"/>
</dbReference>
<evidence type="ECO:0000313" key="11">
    <source>
        <dbReference type="EMBL" id="KAK1920624.1"/>
    </source>
</evidence>
<feature type="transmembrane region" description="Helical" evidence="7">
    <location>
        <begin position="158"/>
        <end position="180"/>
    </location>
</feature>
<dbReference type="EMBL" id="JAODAN010000017">
    <property type="protein sequence ID" value="KAK1920577.1"/>
    <property type="molecule type" value="Genomic_DNA"/>
</dbReference>
<evidence type="ECO:0000259" key="9">
    <source>
        <dbReference type="PROSITE" id="PS51253"/>
    </source>
</evidence>
<feature type="domain" description="Major facilitator superfamily (MFS) profile" evidence="8">
    <location>
        <begin position="57"/>
        <end position="403"/>
    </location>
</feature>
<evidence type="ECO:0000256" key="5">
    <source>
        <dbReference type="ARBA" id="ARBA00023125"/>
    </source>
</evidence>
<evidence type="ECO:0000313" key="10">
    <source>
        <dbReference type="EMBL" id="KAK1920577.1"/>
    </source>
</evidence>
<dbReference type="GO" id="GO:0005351">
    <property type="term" value="F:carbohydrate:proton symporter activity"/>
    <property type="evidence" value="ECO:0007669"/>
    <property type="project" value="TreeGrafter"/>
</dbReference>
<comment type="caution">
    <text evidence="11">The sequence shown here is derived from an EMBL/GenBank/DDBJ whole genome shotgun (WGS) entry which is preliminary data.</text>
</comment>
<dbReference type="Gene3D" id="1.20.1250.20">
    <property type="entry name" value="MFS general substrate transporter like domains"/>
    <property type="match status" value="1"/>
</dbReference>
<evidence type="ECO:0000256" key="7">
    <source>
        <dbReference type="SAM" id="Phobius"/>
    </source>
</evidence>
<proteinExistence type="inferred from homology"/>
<dbReference type="InterPro" id="IPR020846">
    <property type="entry name" value="MFS_dom"/>
</dbReference>
<dbReference type="InterPro" id="IPR005829">
    <property type="entry name" value="Sugar_transporter_CS"/>
</dbReference>
<dbReference type="PANTHER" id="PTHR48022:SF5">
    <property type="entry name" value="ALPHA-GLUCOSIDES PERMEASE MPH2-RELATED"/>
    <property type="match status" value="1"/>
</dbReference>
<protein>
    <recommendedName>
        <fullName evidence="13">Major facilitator superfamily (MFS) profile domain-containing protein</fullName>
    </recommendedName>
</protein>
<feature type="transmembrane region" description="Helical" evidence="7">
    <location>
        <begin position="129"/>
        <end position="152"/>
    </location>
</feature>
<keyword evidence="3 7" id="KW-0812">Transmembrane</keyword>
<evidence type="ECO:0000313" key="12">
    <source>
        <dbReference type="Proteomes" id="UP001182556"/>
    </source>
</evidence>
<accession>A0AAD9FLD6</accession>
<keyword evidence="5" id="KW-0238">DNA-binding</keyword>
<dbReference type="InterPro" id="IPR006600">
    <property type="entry name" value="HTH_CenpB_DNA-bd_dom"/>
</dbReference>
<comment type="subcellular location">
    <subcellularLocation>
        <location evidence="1">Membrane</location>
        <topology evidence="1">Multi-pass membrane protein</topology>
    </subcellularLocation>
</comment>
<reference evidence="11" key="1">
    <citation type="submission" date="2023-02" db="EMBL/GenBank/DDBJ databases">
        <title>Identification and recombinant expression of a fungal hydrolase from Papiliotrema laurentii that hydrolyzes apple cutin and clears colloidal polyester polyurethane.</title>
        <authorList>
            <consortium name="DOE Joint Genome Institute"/>
            <person name="Roman V.A."/>
            <person name="Bojanowski C."/>
            <person name="Crable B.R."/>
            <person name="Wagner D.N."/>
            <person name="Hung C.S."/>
            <person name="Nadeau L.J."/>
            <person name="Schratz L."/>
            <person name="Haridas S."/>
            <person name="Pangilinan J."/>
            <person name="Lipzen A."/>
            <person name="Na H."/>
            <person name="Yan M."/>
            <person name="Ng V."/>
            <person name="Grigoriev I.V."/>
            <person name="Spatafora J.W."/>
            <person name="Barlow D."/>
            <person name="Biffinger J."/>
            <person name="Kelley-Loughnane N."/>
            <person name="Varaljay V.A."/>
            <person name="Crookes-Goodson W.J."/>
        </authorList>
    </citation>
    <scope>NUCLEOTIDE SEQUENCE</scope>
    <source>
        <strain evidence="11">5307AH</strain>
    </source>
</reference>
<dbReference type="PROSITE" id="PS51253">
    <property type="entry name" value="HTH_CENPB"/>
    <property type="match status" value="1"/>
</dbReference>
<dbReference type="EMBL" id="JAODAN010000015">
    <property type="protein sequence ID" value="KAK1920624.1"/>
    <property type="molecule type" value="Genomic_DNA"/>
</dbReference>
<sequence length="403" mass="45690">MATNKVTAQATHLEEVQVDLGATRYATVTANAQIHQDAEHTMSLIQAIRRYPKAIMWSVILSCAIIMEGFDLTLLSSLYAQPQFQRKYGVLLADGSYTIESRWQIGLNLANQAGSIIGLLGNGWAAERFGYRVTILSALSMMSAVIFLPFFAQNIETLFVGQLLAGVPWGVFQTLTTAYASEVVPIILRPYLTAYVNLCWVFGQLIAAGTLRGVLEWNTEWSYRLPFALQWIWPPLIILPCLFAPDSPWWLVRKRRMDDARSTLRQHPKESYQCISERFQVNKTTLYHHFKGNHRSHRAVAPSALSHHQEAELIAQINAYAKRGTLLTPAHVKDLAESVFQAQLGRNWTGRFIQRHSKEISSQFHAFRDISRLKADTAETREAWNKLASTYFAFLKRNCPSVC</sequence>
<organism evidence="11 12">
    <name type="scientific">Papiliotrema laurentii</name>
    <name type="common">Cryptococcus laurentii</name>
    <dbReference type="NCBI Taxonomy" id="5418"/>
    <lineage>
        <taxon>Eukaryota</taxon>
        <taxon>Fungi</taxon>
        <taxon>Dikarya</taxon>
        <taxon>Basidiomycota</taxon>
        <taxon>Agaricomycotina</taxon>
        <taxon>Tremellomycetes</taxon>
        <taxon>Tremellales</taxon>
        <taxon>Rhynchogastremaceae</taxon>
        <taxon>Papiliotrema</taxon>
    </lineage>
</organism>
<evidence type="ECO:0000256" key="3">
    <source>
        <dbReference type="ARBA" id="ARBA00022692"/>
    </source>
</evidence>
<keyword evidence="6 7" id="KW-0472">Membrane</keyword>
<dbReference type="Pfam" id="PF00083">
    <property type="entry name" value="Sugar_tr"/>
    <property type="match status" value="1"/>
</dbReference>
<dbReference type="InterPro" id="IPR036259">
    <property type="entry name" value="MFS_trans_sf"/>
</dbReference>
<dbReference type="PROSITE" id="PS50850">
    <property type="entry name" value="MFS"/>
    <property type="match status" value="1"/>
</dbReference>
<dbReference type="GO" id="GO:0003677">
    <property type="term" value="F:DNA binding"/>
    <property type="evidence" value="ECO:0007669"/>
    <property type="project" value="UniProtKB-KW"/>
</dbReference>
<feature type="transmembrane region" description="Helical" evidence="7">
    <location>
        <begin position="231"/>
        <end position="252"/>
    </location>
</feature>
<dbReference type="PANTHER" id="PTHR48022">
    <property type="entry name" value="PLASTIDIC GLUCOSE TRANSPORTER 4"/>
    <property type="match status" value="1"/>
</dbReference>
<comment type="similarity">
    <text evidence="2">Belongs to the major facilitator superfamily. Sugar transporter (TC 2.A.1.1) family.</text>
</comment>
<keyword evidence="4 7" id="KW-1133">Transmembrane helix</keyword>
<evidence type="ECO:0000259" key="8">
    <source>
        <dbReference type="PROSITE" id="PS50850"/>
    </source>
</evidence>
<feature type="transmembrane region" description="Helical" evidence="7">
    <location>
        <begin position="192"/>
        <end position="211"/>
    </location>
</feature>
<dbReference type="InterPro" id="IPR050360">
    <property type="entry name" value="MFS_Sugar_Transporters"/>
</dbReference>
<feature type="domain" description="HTH CENPB-type" evidence="9">
    <location>
        <begin position="297"/>
        <end position="362"/>
    </location>
</feature>
<evidence type="ECO:0000256" key="2">
    <source>
        <dbReference type="ARBA" id="ARBA00010992"/>
    </source>
</evidence>
<keyword evidence="12" id="KW-1185">Reference proteome</keyword>
<name>A0AAD9FLD6_PAPLA</name>
<dbReference type="SUPFAM" id="SSF103473">
    <property type="entry name" value="MFS general substrate transporter"/>
    <property type="match status" value="1"/>
</dbReference>
<dbReference type="Proteomes" id="UP001182556">
    <property type="component" value="Unassembled WGS sequence"/>
</dbReference>
<evidence type="ECO:0008006" key="13">
    <source>
        <dbReference type="Google" id="ProtNLM"/>
    </source>
</evidence>
<dbReference type="AlphaFoldDB" id="A0AAD9FLD6"/>
<evidence type="ECO:0000256" key="1">
    <source>
        <dbReference type="ARBA" id="ARBA00004141"/>
    </source>
</evidence>
<evidence type="ECO:0000256" key="4">
    <source>
        <dbReference type="ARBA" id="ARBA00022989"/>
    </source>
</evidence>
<dbReference type="GO" id="GO:0016020">
    <property type="term" value="C:membrane"/>
    <property type="evidence" value="ECO:0007669"/>
    <property type="project" value="UniProtKB-SubCell"/>
</dbReference>
<dbReference type="InterPro" id="IPR005828">
    <property type="entry name" value="MFS_sugar_transport-like"/>
</dbReference>
<evidence type="ECO:0000256" key="6">
    <source>
        <dbReference type="ARBA" id="ARBA00023136"/>
    </source>
</evidence>
<gene>
    <name evidence="11" type="ORF">DB88DRAFT_469528</name>
    <name evidence="10" type="ORF">DB88DRAFT_469578</name>
</gene>